<feature type="domain" description="Oxidoreductase acuF-like C2H2 type zinc-finger" evidence="1">
    <location>
        <begin position="220"/>
        <end position="246"/>
    </location>
</feature>
<evidence type="ECO:0000259" key="1">
    <source>
        <dbReference type="Pfam" id="PF26082"/>
    </source>
</evidence>
<keyword evidence="3" id="KW-1185">Reference proteome</keyword>
<dbReference type="AlphaFoldDB" id="A0A4Z1K919"/>
<organism evidence="2 3">
    <name type="scientific">Botrytis porri</name>
    <dbReference type="NCBI Taxonomy" id="87229"/>
    <lineage>
        <taxon>Eukaryota</taxon>
        <taxon>Fungi</taxon>
        <taxon>Dikarya</taxon>
        <taxon>Ascomycota</taxon>
        <taxon>Pezizomycotina</taxon>
        <taxon>Leotiomycetes</taxon>
        <taxon>Helotiales</taxon>
        <taxon>Sclerotiniaceae</taxon>
        <taxon>Botrytis</taxon>
    </lineage>
</organism>
<protein>
    <recommendedName>
        <fullName evidence="1">Oxidoreductase acuF-like C2H2 type zinc-finger domain-containing protein</fullName>
    </recommendedName>
</protein>
<dbReference type="EMBL" id="PQXO01001820">
    <property type="protein sequence ID" value="TGO80062.1"/>
    <property type="molecule type" value="Genomic_DNA"/>
</dbReference>
<proteinExistence type="predicted"/>
<gene>
    <name evidence="2" type="ORF">BPOR_1830g00010</name>
</gene>
<dbReference type="STRING" id="87229.A0A4Z1K919"/>
<dbReference type="InterPro" id="IPR058925">
    <property type="entry name" value="zf-C2H2_AcuF"/>
</dbReference>
<dbReference type="Proteomes" id="UP000297280">
    <property type="component" value="Unassembled WGS sequence"/>
</dbReference>
<reference evidence="2 3" key="1">
    <citation type="submission" date="2017-12" db="EMBL/GenBank/DDBJ databases">
        <title>Comparative genomics of Botrytis spp.</title>
        <authorList>
            <person name="Valero-Jimenez C.A."/>
            <person name="Tapia P."/>
            <person name="Veloso J."/>
            <person name="Silva-Moreno E."/>
            <person name="Staats M."/>
            <person name="Valdes J.H."/>
            <person name="Van Kan J.A.L."/>
        </authorList>
    </citation>
    <scope>NUCLEOTIDE SEQUENCE [LARGE SCALE GENOMIC DNA]</scope>
    <source>
        <strain evidence="2 3">MUCL3349</strain>
    </source>
</reference>
<name>A0A4Z1K919_9HELO</name>
<sequence length="335" mass="38172">MTSHGTGEKSGTFTRFEAWACNVSTFQDAALRKKLEFSLNDGTEIQRTVMRILGNLQESLCEAWLIISQNKVNESWPPQELSDSDEGMTMKSEGTSETQELSKAMENANTSLFEVSKLVRIISYGDDFLSAAAIYQLEFDPNVDICLIREQDGFDSGVDDWLITRLGKALTRRRQYLKYIETYTKGLMSCDNIAVAEEKPSISSHPLMAFENIQIEYDVPFQCPFCRMELVAQDHAAWKEHIFKDLKPYISWGDHLRSGHQINEKGSQLRALLLQSEDPVDDVSATACPFCDNWEESMAEATKDKYMRLMAFREHLGKHMEQLAFLSLPTKEGKM</sequence>
<dbReference type="PANTHER" id="PTHR35391">
    <property type="entry name" value="C2H2-TYPE DOMAIN-CONTAINING PROTEIN-RELATED"/>
    <property type="match status" value="1"/>
</dbReference>
<accession>A0A4Z1K919</accession>
<evidence type="ECO:0000313" key="2">
    <source>
        <dbReference type="EMBL" id="TGO80062.1"/>
    </source>
</evidence>
<dbReference type="PANTHER" id="PTHR35391:SF7">
    <property type="entry name" value="C2H2-TYPE DOMAIN-CONTAINING PROTEIN"/>
    <property type="match status" value="1"/>
</dbReference>
<dbReference type="Pfam" id="PF26082">
    <property type="entry name" value="zf-C2H2_AcuF"/>
    <property type="match status" value="1"/>
</dbReference>
<evidence type="ECO:0000313" key="3">
    <source>
        <dbReference type="Proteomes" id="UP000297280"/>
    </source>
</evidence>
<comment type="caution">
    <text evidence="2">The sequence shown here is derived from an EMBL/GenBank/DDBJ whole genome shotgun (WGS) entry which is preliminary data.</text>
</comment>